<dbReference type="Pfam" id="PF02798">
    <property type="entry name" value="GST_N"/>
    <property type="match status" value="1"/>
</dbReference>
<dbReference type="InterPro" id="IPR004045">
    <property type="entry name" value="Glutathione_S-Trfase_N"/>
</dbReference>
<keyword evidence="5" id="KW-1185">Reference proteome</keyword>
<dbReference type="GO" id="GO:0005737">
    <property type="term" value="C:cytoplasm"/>
    <property type="evidence" value="ECO:0000318"/>
    <property type="project" value="GO_Central"/>
</dbReference>
<evidence type="ECO:0000256" key="1">
    <source>
        <dbReference type="ARBA" id="ARBA00007409"/>
    </source>
</evidence>
<feature type="domain" description="GST C-terminal" evidence="3">
    <location>
        <begin position="96"/>
        <end position="216"/>
    </location>
</feature>
<dbReference type="InterPro" id="IPR036282">
    <property type="entry name" value="Glutathione-S-Trfase_C_sf"/>
</dbReference>
<dbReference type="SUPFAM" id="SSF52833">
    <property type="entry name" value="Thioredoxin-like"/>
    <property type="match status" value="1"/>
</dbReference>
<dbReference type="InterPro" id="IPR036249">
    <property type="entry name" value="Thioredoxin-like_sf"/>
</dbReference>
<dbReference type="EMBL" id="DF237245">
    <property type="protein sequence ID" value="GAQ86561.1"/>
    <property type="molecule type" value="Genomic_DNA"/>
</dbReference>
<dbReference type="PANTHER" id="PTHR44051:SF8">
    <property type="entry name" value="GLUTATHIONE S-TRANSFERASE GSTA"/>
    <property type="match status" value="1"/>
</dbReference>
<reference evidence="4 5" key="1">
    <citation type="journal article" date="2014" name="Nat. Commun.">
        <title>Klebsormidium flaccidum genome reveals primary factors for plant terrestrial adaptation.</title>
        <authorList>
            <person name="Hori K."/>
            <person name="Maruyama F."/>
            <person name="Fujisawa T."/>
            <person name="Togashi T."/>
            <person name="Yamamoto N."/>
            <person name="Seo M."/>
            <person name="Sato S."/>
            <person name="Yamada T."/>
            <person name="Mori H."/>
            <person name="Tajima N."/>
            <person name="Moriyama T."/>
            <person name="Ikeuchi M."/>
            <person name="Watanabe M."/>
            <person name="Wada H."/>
            <person name="Kobayashi K."/>
            <person name="Saito M."/>
            <person name="Masuda T."/>
            <person name="Sasaki-Sekimoto Y."/>
            <person name="Mashiguchi K."/>
            <person name="Awai K."/>
            <person name="Shimojima M."/>
            <person name="Masuda S."/>
            <person name="Iwai M."/>
            <person name="Nobusawa T."/>
            <person name="Narise T."/>
            <person name="Kondo S."/>
            <person name="Saito H."/>
            <person name="Sato R."/>
            <person name="Murakawa M."/>
            <person name="Ihara Y."/>
            <person name="Oshima-Yamada Y."/>
            <person name="Ohtaka K."/>
            <person name="Satoh M."/>
            <person name="Sonobe K."/>
            <person name="Ishii M."/>
            <person name="Ohtani R."/>
            <person name="Kanamori-Sato M."/>
            <person name="Honoki R."/>
            <person name="Miyazaki D."/>
            <person name="Mochizuki H."/>
            <person name="Umetsu J."/>
            <person name="Higashi K."/>
            <person name="Shibata D."/>
            <person name="Kamiya Y."/>
            <person name="Sato N."/>
            <person name="Nakamura Y."/>
            <person name="Tabata S."/>
            <person name="Ida S."/>
            <person name="Kurokawa K."/>
            <person name="Ohta H."/>
        </authorList>
    </citation>
    <scope>NUCLEOTIDE SEQUENCE [LARGE SCALE GENOMIC DNA]</scope>
    <source>
        <strain evidence="4 5">NIES-2285</strain>
    </source>
</reference>
<dbReference type="SFLD" id="SFLDG01150">
    <property type="entry name" value="Main.1:_Beta-like"/>
    <property type="match status" value="1"/>
</dbReference>
<comment type="similarity">
    <text evidence="1">Belongs to the GST superfamily.</text>
</comment>
<dbReference type="OrthoDB" id="1476867at2759"/>
<dbReference type="SFLD" id="SFLDG00358">
    <property type="entry name" value="Main_(cytGST)"/>
    <property type="match status" value="1"/>
</dbReference>
<dbReference type="InterPro" id="IPR010987">
    <property type="entry name" value="Glutathione-S-Trfase_C-like"/>
</dbReference>
<sequence length="216" mass="24060">MAGESSDITLYHAVPTRSCRVLFLLEELGLPYKLVKKEFKPFGLRDDVEYCASIHPRGSLPGFKDGETVIIESIAILQYLIEQYDPEHKMSPPLSDKPARAAYLNWLTFAEASYASSVVFPVMHMFVLPEEARNPTAAASFKKSAEENLKILDKALEGKPKGIVNNEFSAADIALYQTTYLAAEFLKMITPETYPNVAAWYAETAKRPAAVKAYEA</sequence>
<evidence type="ECO:0000313" key="4">
    <source>
        <dbReference type="EMBL" id="GAQ86561.1"/>
    </source>
</evidence>
<gene>
    <name evidence="4" type="ORF">KFL_002960160</name>
</gene>
<dbReference type="AlphaFoldDB" id="A0A1Y1IBU2"/>
<feature type="domain" description="GST N-terminal" evidence="2">
    <location>
        <begin position="5"/>
        <end position="88"/>
    </location>
</feature>
<dbReference type="CDD" id="cd03046">
    <property type="entry name" value="GST_N_GTT1_like"/>
    <property type="match status" value="1"/>
</dbReference>
<dbReference type="PROSITE" id="PS50405">
    <property type="entry name" value="GST_CTER"/>
    <property type="match status" value="1"/>
</dbReference>
<proteinExistence type="inferred from homology"/>
<dbReference type="GO" id="GO:0004364">
    <property type="term" value="F:glutathione transferase activity"/>
    <property type="evidence" value="ECO:0000318"/>
    <property type="project" value="GO_Central"/>
</dbReference>
<dbReference type="Proteomes" id="UP000054558">
    <property type="component" value="Unassembled WGS sequence"/>
</dbReference>
<dbReference type="InterPro" id="IPR004046">
    <property type="entry name" value="GST_C"/>
</dbReference>
<evidence type="ECO:0000259" key="3">
    <source>
        <dbReference type="PROSITE" id="PS50405"/>
    </source>
</evidence>
<protein>
    <submittedName>
        <fullName evidence="4">Glutathione S-transferase</fullName>
    </submittedName>
</protein>
<dbReference type="PROSITE" id="PS50404">
    <property type="entry name" value="GST_NTER"/>
    <property type="match status" value="1"/>
</dbReference>
<accession>A0A1Y1IBU2</accession>
<dbReference type="Pfam" id="PF14497">
    <property type="entry name" value="GST_C_3"/>
    <property type="match status" value="1"/>
</dbReference>
<evidence type="ECO:0000259" key="2">
    <source>
        <dbReference type="PROSITE" id="PS50404"/>
    </source>
</evidence>
<dbReference type="SUPFAM" id="SSF47616">
    <property type="entry name" value="GST C-terminal domain-like"/>
    <property type="match status" value="1"/>
</dbReference>
<dbReference type="Gene3D" id="1.20.1050.10">
    <property type="match status" value="1"/>
</dbReference>
<keyword evidence="4" id="KW-0808">Transferase</keyword>
<dbReference type="PANTHER" id="PTHR44051">
    <property type="entry name" value="GLUTATHIONE S-TRANSFERASE-RELATED"/>
    <property type="match status" value="1"/>
</dbReference>
<dbReference type="Gene3D" id="3.40.30.10">
    <property type="entry name" value="Glutaredoxin"/>
    <property type="match status" value="1"/>
</dbReference>
<organism evidence="4 5">
    <name type="scientific">Klebsormidium nitens</name>
    <name type="common">Green alga</name>
    <name type="synonym">Ulothrix nitens</name>
    <dbReference type="NCBI Taxonomy" id="105231"/>
    <lineage>
        <taxon>Eukaryota</taxon>
        <taxon>Viridiplantae</taxon>
        <taxon>Streptophyta</taxon>
        <taxon>Klebsormidiophyceae</taxon>
        <taxon>Klebsormidiales</taxon>
        <taxon>Klebsormidiaceae</taxon>
        <taxon>Klebsormidium</taxon>
    </lineage>
</organism>
<evidence type="ECO:0000313" key="5">
    <source>
        <dbReference type="Proteomes" id="UP000054558"/>
    </source>
</evidence>
<dbReference type="OMA" id="MRYFSPY"/>
<dbReference type="SFLD" id="SFLDS00019">
    <property type="entry name" value="Glutathione_Transferase_(cytos"/>
    <property type="match status" value="1"/>
</dbReference>
<dbReference type="InterPro" id="IPR040079">
    <property type="entry name" value="Glutathione_S-Trfase"/>
</dbReference>
<name>A0A1Y1IBU2_KLENI</name>
<dbReference type="STRING" id="105231.A0A1Y1IBU2"/>